<protein>
    <recommendedName>
        <fullName evidence="3">Acyl carrier protein</fullName>
        <shortName evidence="3">ACP</shortName>
    </recommendedName>
</protein>
<dbReference type="EMBL" id="BSOP01000069">
    <property type="protein sequence ID" value="GLR55161.1"/>
    <property type="molecule type" value="Genomic_DNA"/>
</dbReference>
<comment type="function">
    <text evidence="3">Carrier of the growing fatty acid chain in fatty acid biosynthesis.</text>
</comment>
<name>A0ABQ5ZSR0_9HYPH</name>
<evidence type="ECO:0000256" key="3">
    <source>
        <dbReference type="HAMAP-Rule" id="MF_01217"/>
    </source>
</evidence>
<feature type="modified residue" description="O-(pantetheine 4'-phosphoryl)serine" evidence="3">
    <location>
        <position position="39"/>
    </location>
</feature>
<keyword evidence="2 3" id="KW-0597">Phosphoprotein</keyword>
<dbReference type="SUPFAM" id="SSF47336">
    <property type="entry name" value="ACP-like"/>
    <property type="match status" value="1"/>
</dbReference>
<comment type="pathway">
    <text evidence="3">Lipid metabolism; fatty acid biosynthesis.</text>
</comment>
<organism evidence="5 6">
    <name type="scientific">Shinella yambaruensis</name>
    <dbReference type="NCBI Taxonomy" id="415996"/>
    <lineage>
        <taxon>Bacteria</taxon>
        <taxon>Pseudomonadati</taxon>
        <taxon>Pseudomonadota</taxon>
        <taxon>Alphaproteobacteria</taxon>
        <taxon>Hyphomicrobiales</taxon>
        <taxon>Rhizobiaceae</taxon>
        <taxon>Shinella</taxon>
    </lineage>
</organism>
<comment type="similarity">
    <text evidence="3">Belongs to the acyl carrier protein (ACP) family.</text>
</comment>
<keyword evidence="1 3" id="KW-0596">Phosphopantetheine</keyword>
<keyword evidence="3" id="KW-0275">Fatty acid biosynthesis</keyword>
<keyword evidence="3" id="KW-0963">Cytoplasm</keyword>
<gene>
    <name evidence="3" type="primary">acpP</name>
    <name evidence="5" type="ORF">GCM10007923_63820</name>
</gene>
<sequence length="87" mass="9522">MSDVFDRLKSGIADYPGIDIDMSKVTRAAHLRDDLGFDSLDEVALELLVEEEFGIFVPVGSSDEWRTISNVVAFVEDAIGSKGQADE</sequence>
<evidence type="ECO:0000313" key="5">
    <source>
        <dbReference type="EMBL" id="GLR55161.1"/>
    </source>
</evidence>
<dbReference type="InterPro" id="IPR009081">
    <property type="entry name" value="PP-bd_ACP"/>
</dbReference>
<accession>A0ABQ5ZSR0</accession>
<dbReference type="RefSeq" id="WP_245083057.1">
    <property type="nucleotide sequence ID" value="NZ_BSOP01000069.1"/>
</dbReference>
<feature type="domain" description="Carrier" evidence="4">
    <location>
        <begin position="2"/>
        <end position="79"/>
    </location>
</feature>
<dbReference type="InterPro" id="IPR036736">
    <property type="entry name" value="ACP-like_sf"/>
</dbReference>
<dbReference type="InterPro" id="IPR003231">
    <property type="entry name" value="ACP"/>
</dbReference>
<dbReference type="Pfam" id="PF00550">
    <property type="entry name" value="PP-binding"/>
    <property type="match status" value="1"/>
</dbReference>
<reference evidence="6" key="1">
    <citation type="journal article" date="2019" name="Int. J. Syst. Evol. Microbiol.">
        <title>The Global Catalogue of Microorganisms (GCM) 10K type strain sequencing project: providing services to taxonomists for standard genome sequencing and annotation.</title>
        <authorList>
            <consortium name="The Broad Institute Genomics Platform"/>
            <consortium name="The Broad Institute Genome Sequencing Center for Infectious Disease"/>
            <person name="Wu L."/>
            <person name="Ma J."/>
        </authorList>
    </citation>
    <scope>NUCLEOTIDE SEQUENCE [LARGE SCALE GENOMIC DNA]</scope>
    <source>
        <strain evidence="6">NBRC 102122</strain>
    </source>
</reference>
<proteinExistence type="inferred from homology"/>
<keyword evidence="3" id="KW-0444">Lipid biosynthesis</keyword>
<dbReference type="PROSITE" id="PS50075">
    <property type="entry name" value="CARRIER"/>
    <property type="match status" value="1"/>
</dbReference>
<keyword evidence="3" id="KW-0276">Fatty acid metabolism</keyword>
<evidence type="ECO:0000256" key="2">
    <source>
        <dbReference type="ARBA" id="ARBA00022553"/>
    </source>
</evidence>
<dbReference type="PANTHER" id="PTHR20863">
    <property type="entry name" value="ACYL CARRIER PROTEIN"/>
    <property type="match status" value="1"/>
</dbReference>
<keyword evidence="6" id="KW-1185">Reference proteome</keyword>
<evidence type="ECO:0000313" key="6">
    <source>
        <dbReference type="Proteomes" id="UP001156702"/>
    </source>
</evidence>
<dbReference type="Proteomes" id="UP001156702">
    <property type="component" value="Unassembled WGS sequence"/>
</dbReference>
<dbReference type="Gene3D" id="1.10.1200.10">
    <property type="entry name" value="ACP-like"/>
    <property type="match status" value="1"/>
</dbReference>
<dbReference type="PANTHER" id="PTHR20863:SF76">
    <property type="entry name" value="CARRIER DOMAIN-CONTAINING PROTEIN"/>
    <property type="match status" value="1"/>
</dbReference>
<evidence type="ECO:0000259" key="4">
    <source>
        <dbReference type="PROSITE" id="PS50075"/>
    </source>
</evidence>
<keyword evidence="3" id="KW-0443">Lipid metabolism</keyword>
<dbReference type="HAMAP" id="MF_01217">
    <property type="entry name" value="Acyl_carrier"/>
    <property type="match status" value="1"/>
</dbReference>
<comment type="PTM">
    <text evidence="3">4'-phosphopantetheine is transferred from CoA to a specific serine of apo-ACP by AcpS. This modification is essential for activity because fatty acids are bound in thioester linkage to the sulfhydryl of the prosthetic group.</text>
</comment>
<evidence type="ECO:0000256" key="1">
    <source>
        <dbReference type="ARBA" id="ARBA00022450"/>
    </source>
</evidence>
<comment type="caution">
    <text evidence="5">The sequence shown here is derived from an EMBL/GenBank/DDBJ whole genome shotgun (WGS) entry which is preliminary data.</text>
</comment>
<comment type="subcellular location">
    <subcellularLocation>
        <location evidence="3">Cytoplasm</location>
    </subcellularLocation>
</comment>